<proteinExistence type="predicted"/>
<organism evidence="1">
    <name type="scientific">uncultured marine virus</name>
    <dbReference type="NCBI Taxonomy" id="186617"/>
    <lineage>
        <taxon>Viruses</taxon>
        <taxon>environmental samples</taxon>
    </lineage>
</organism>
<protein>
    <submittedName>
        <fullName evidence="1">Uncharacterized protein</fullName>
    </submittedName>
</protein>
<accession>A0A0F7L7X8</accession>
<reference evidence="1" key="1">
    <citation type="journal article" date="2015" name="Front. Microbiol.">
        <title>Combining genomic sequencing methods to explore viral diversity and reveal potential virus-host interactions.</title>
        <authorList>
            <person name="Chow C.E."/>
            <person name="Winget D.M."/>
            <person name="White R.A.III."/>
            <person name="Hallam S.J."/>
            <person name="Suttle C.A."/>
        </authorList>
    </citation>
    <scope>NUCLEOTIDE SEQUENCE</scope>
    <source>
        <strain evidence="1">H4084948</strain>
    </source>
</reference>
<name>A0A0F7L7X8_9VIRU</name>
<reference evidence="1" key="2">
    <citation type="submission" date="2015-03" db="EMBL/GenBank/DDBJ databases">
        <authorList>
            <person name="Chow C.-E.T."/>
            <person name="Winget D.M."/>
            <person name="White R.A.III."/>
            <person name="Hallam S.J."/>
            <person name="Suttle C.A."/>
        </authorList>
    </citation>
    <scope>NUCLEOTIDE SEQUENCE</scope>
    <source>
        <strain evidence="1">H4084948</strain>
    </source>
</reference>
<evidence type="ECO:0000313" key="1">
    <source>
        <dbReference type="EMBL" id="AKH47512.1"/>
    </source>
</evidence>
<dbReference type="EMBL" id="KR029595">
    <property type="protein sequence ID" value="AKH47512.1"/>
    <property type="molecule type" value="Genomic_DNA"/>
</dbReference>
<sequence>MIRSYKRDSEKQTAGNLKMYLSELPNIDSITLNSSSEITNISMDDGNIFKNQEFDRDNCEFINANTAGNNFNSNHSFTVSFSGKQTELINNIDEIEKAIIKGIAIIRIDNNKKGYLSGWSKNVKSGYTKLETNYESGKTIADPDKQRCNLVFTGDHDTDEIPLSDTLTTAILDNTSIITEPFPLIEIDTALETTYLLYLHSANGDTYTVDYGDGTSEVITCSTLDSNYGTYKGTVSKTYTGSSEAIRIKSSGTNYTNLKGIGLTSAQDGVLNFKYLEDLEEFVILQSTSSDLEEMPTLPANNFLVVSVDNTTLTEIDISNITGLGNLGINDNTSLTSLLLPENITYLGSILYYTITDSPSLVSVIDLSTYDVEDLVLRIQNTAIESVLLGANVVLKTDTHWLNGNALDGSMFDNILSASDDNFKLYMQDNGTIPSGVDNVLNVVNAKFTGDNGELSLTGNSVRTSASNTAVSDLTGRSWTLLLDT</sequence>